<feature type="compositionally biased region" description="Basic and acidic residues" evidence="1">
    <location>
        <begin position="1"/>
        <end position="27"/>
    </location>
</feature>
<proteinExistence type="predicted"/>
<feature type="compositionally biased region" description="Basic and acidic residues" evidence="1">
    <location>
        <begin position="66"/>
        <end position="78"/>
    </location>
</feature>
<feature type="region of interest" description="Disordered" evidence="1">
    <location>
        <begin position="61"/>
        <end position="93"/>
    </location>
</feature>
<dbReference type="EMBL" id="VSRR010087508">
    <property type="protein sequence ID" value="MPC91369.1"/>
    <property type="molecule type" value="Genomic_DNA"/>
</dbReference>
<organism evidence="2 3">
    <name type="scientific">Portunus trituberculatus</name>
    <name type="common">Swimming crab</name>
    <name type="synonym">Neptunus trituberculatus</name>
    <dbReference type="NCBI Taxonomy" id="210409"/>
    <lineage>
        <taxon>Eukaryota</taxon>
        <taxon>Metazoa</taxon>
        <taxon>Ecdysozoa</taxon>
        <taxon>Arthropoda</taxon>
        <taxon>Crustacea</taxon>
        <taxon>Multicrustacea</taxon>
        <taxon>Malacostraca</taxon>
        <taxon>Eumalacostraca</taxon>
        <taxon>Eucarida</taxon>
        <taxon>Decapoda</taxon>
        <taxon>Pleocyemata</taxon>
        <taxon>Brachyura</taxon>
        <taxon>Eubrachyura</taxon>
        <taxon>Portunoidea</taxon>
        <taxon>Portunidae</taxon>
        <taxon>Portuninae</taxon>
        <taxon>Portunus</taxon>
    </lineage>
</organism>
<reference evidence="2 3" key="1">
    <citation type="submission" date="2019-05" db="EMBL/GenBank/DDBJ databases">
        <title>Another draft genome of Portunus trituberculatus and its Hox gene families provides insights of decapod evolution.</title>
        <authorList>
            <person name="Jeong J.-H."/>
            <person name="Song I."/>
            <person name="Kim S."/>
            <person name="Choi T."/>
            <person name="Kim D."/>
            <person name="Ryu S."/>
            <person name="Kim W."/>
        </authorList>
    </citation>
    <scope>NUCLEOTIDE SEQUENCE [LARGE SCALE GENOMIC DNA]</scope>
    <source>
        <tissue evidence="2">Muscle</tissue>
    </source>
</reference>
<evidence type="ECO:0000256" key="1">
    <source>
        <dbReference type="SAM" id="MobiDB-lite"/>
    </source>
</evidence>
<dbReference type="Proteomes" id="UP000324222">
    <property type="component" value="Unassembled WGS sequence"/>
</dbReference>
<comment type="caution">
    <text evidence="2">The sequence shown here is derived from an EMBL/GenBank/DDBJ whole genome shotgun (WGS) entry which is preliminary data.</text>
</comment>
<gene>
    <name evidence="2" type="ORF">E2C01_086400</name>
</gene>
<sequence>MYNGSRKTDGGDKGERWRRRGGDEKAFDALMPDEGDAGKVYVVALERGRVLWRWDADRHAVKRARRPQEQRNVREQEKMTTASRRYREARGTE</sequence>
<protein>
    <submittedName>
        <fullName evidence="2">Uncharacterized protein</fullName>
    </submittedName>
</protein>
<dbReference type="AlphaFoldDB" id="A0A5B7J965"/>
<evidence type="ECO:0000313" key="3">
    <source>
        <dbReference type="Proteomes" id="UP000324222"/>
    </source>
</evidence>
<keyword evidence="3" id="KW-1185">Reference proteome</keyword>
<accession>A0A5B7J965</accession>
<feature type="region of interest" description="Disordered" evidence="1">
    <location>
        <begin position="1"/>
        <end position="30"/>
    </location>
</feature>
<evidence type="ECO:0000313" key="2">
    <source>
        <dbReference type="EMBL" id="MPC91369.1"/>
    </source>
</evidence>
<name>A0A5B7J965_PORTR</name>